<dbReference type="UniPathway" id="UPA00251">
    <property type="reaction ID" value="UER00321"/>
</dbReference>
<evidence type="ECO:0000256" key="6">
    <source>
        <dbReference type="ARBA" id="ARBA00023244"/>
    </source>
</evidence>
<protein>
    <recommendedName>
        <fullName evidence="3">uroporphyrinogen decarboxylase</fullName>
        <ecNumber evidence="3">4.1.1.37</ecNumber>
    </recommendedName>
</protein>
<dbReference type="RefSeq" id="WP_169771366.1">
    <property type="nucleotide sequence ID" value="NZ_JABCUR010000001.1"/>
</dbReference>
<evidence type="ECO:0000259" key="7">
    <source>
        <dbReference type="PROSITE" id="PS00906"/>
    </source>
</evidence>
<dbReference type="AlphaFoldDB" id="A0A7Y0Y371"/>
<dbReference type="GO" id="GO:0004853">
    <property type="term" value="F:uroporphyrinogen decarboxylase activity"/>
    <property type="evidence" value="ECO:0007669"/>
    <property type="project" value="UniProtKB-EC"/>
</dbReference>
<dbReference type="GO" id="GO:0006782">
    <property type="term" value="P:protoporphyrinogen IX biosynthetic process"/>
    <property type="evidence" value="ECO:0007669"/>
    <property type="project" value="UniProtKB-UniPathway"/>
</dbReference>
<keyword evidence="5 8" id="KW-0456">Lyase</keyword>
<evidence type="ECO:0000256" key="1">
    <source>
        <dbReference type="ARBA" id="ARBA00004804"/>
    </source>
</evidence>
<dbReference type="CDD" id="cd00717">
    <property type="entry name" value="URO-D"/>
    <property type="match status" value="1"/>
</dbReference>
<evidence type="ECO:0000313" key="9">
    <source>
        <dbReference type="Proteomes" id="UP000578252"/>
    </source>
</evidence>
<proteinExistence type="inferred from homology"/>
<sequence>MAANTVLLNTPMLSNSPFRAALAGVRPAQTPVWFMRQAGRSLPEYRAARAGVGMLTACTTPDLVAEITLQPVRRHDVDAAVFFSDIVIPLYLCGVGIDMVDGIGPVLDPPVCGVADVERLVGLEVSDWGVIEDAAALVRRELAFEKVLLGFAGAPFTLASYLIESGQPGVSKAQRRACLRTREFMRCQPEAWAKLATWCARLSGEFLAAQIRGGAEAVQLFDSWVGVLTESEYREYAQPYTRMALKAAKGVNHVNFAVAASHLLEALGETADVVSVGVDISLDTAAARLPETVLQGNLDPELLIQSDSEKIWSEADKVLQAGQPAPAHIFNLGHGVKPETDPGLLTELVARVHAWRPVLI</sequence>
<feature type="domain" description="Uroporphyrinogen decarboxylase (URO-D)" evidence="7">
    <location>
        <begin position="31"/>
        <end position="40"/>
    </location>
</feature>
<comment type="pathway">
    <text evidence="1">Porphyrin-containing compound metabolism; protoporphyrin-IX biosynthesis; coproporphyrinogen-III from 5-aminolevulinate: step 4/4.</text>
</comment>
<evidence type="ECO:0000256" key="5">
    <source>
        <dbReference type="ARBA" id="ARBA00023239"/>
    </source>
</evidence>
<dbReference type="InterPro" id="IPR038071">
    <property type="entry name" value="UROD/MetE-like_sf"/>
</dbReference>
<dbReference type="InterPro" id="IPR006361">
    <property type="entry name" value="Uroporphyrinogen_deCO2ase_HemE"/>
</dbReference>
<evidence type="ECO:0000256" key="3">
    <source>
        <dbReference type="ARBA" id="ARBA00012288"/>
    </source>
</evidence>
<dbReference type="InterPro" id="IPR000257">
    <property type="entry name" value="Uroporphyrinogen_deCOase"/>
</dbReference>
<dbReference type="PROSITE" id="PS00906">
    <property type="entry name" value="UROD_1"/>
    <property type="match status" value="1"/>
</dbReference>
<dbReference type="EC" id="4.1.1.37" evidence="3"/>
<dbReference type="SUPFAM" id="SSF51726">
    <property type="entry name" value="UROD/MetE-like"/>
    <property type="match status" value="1"/>
</dbReference>
<evidence type="ECO:0000256" key="2">
    <source>
        <dbReference type="ARBA" id="ARBA00009935"/>
    </source>
</evidence>
<keyword evidence="6" id="KW-0627">Porphyrin biosynthesis</keyword>
<evidence type="ECO:0000313" key="8">
    <source>
        <dbReference type="EMBL" id="NMW64098.1"/>
    </source>
</evidence>
<dbReference type="PANTHER" id="PTHR21091:SF169">
    <property type="entry name" value="UROPORPHYRINOGEN DECARBOXYLASE"/>
    <property type="match status" value="1"/>
</dbReference>
<comment type="caution">
    <text evidence="8">The sequence shown here is derived from an EMBL/GenBank/DDBJ whole genome shotgun (WGS) entry which is preliminary data.</text>
</comment>
<dbReference type="EMBL" id="JABCUR010000001">
    <property type="protein sequence ID" value="NMW64098.1"/>
    <property type="molecule type" value="Genomic_DNA"/>
</dbReference>
<name>A0A7Y0Y371_9ACTO</name>
<organism evidence="8 9">
    <name type="scientific">Mobiluncus mulieris</name>
    <dbReference type="NCBI Taxonomy" id="2052"/>
    <lineage>
        <taxon>Bacteria</taxon>
        <taxon>Bacillati</taxon>
        <taxon>Actinomycetota</taxon>
        <taxon>Actinomycetes</taxon>
        <taxon>Actinomycetales</taxon>
        <taxon>Actinomycetaceae</taxon>
        <taxon>Mobiluncus</taxon>
    </lineage>
</organism>
<evidence type="ECO:0000256" key="4">
    <source>
        <dbReference type="ARBA" id="ARBA00022793"/>
    </source>
</evidence>
<dbReference type="PANTHER" id="PTHR21091">
    <property type="entry name" value="METHYLTETRAHYDROFOLATE:HOMOCYSTEINE METHYLTRANSFERASE RELATED"/>
    <property type="match status" value="1"/>
</dbReference>
<gene>
    <name evidence="8" type="primary">hemE</name>
    <name evidence="8" type="ORF">HHJ78_00730</name>
</gene>
<dbReference type="Proteomes" id="UP000578252">
    <property type="component" value="Unassembled WGS sequence"/>
</dbReference>
<reference evidence="8 9" key="1">
    <citation type="submission" date="2020-04" db="EMBL/GenBank/DDBJ databases">
        <title>Antimicrobial susceptibility and clonality of vaginal-derived multi-drug resistant Mobiluncus isolates in China.</title>
        <authorList>
            <person name="Zhang X."/>
        </authorList>
    </citation>
    <scope>NUCLEOTIDE SEQUENCE [LARGE SCALE GENOMIC DNA]</scope>
    <source>
        <strain evidence="8 9">13</strain>
    </source>
</reference>
<dbReference type="Pfam" id="PF01208">
    <property type="entry name" value="URO-D"/>
    <property type="match status" value="1"/>
</dbReference>
<keyword evidence="4" id="KW-0210">Decarboxylase</keyword>
<dbReference type="GO" id="GO:0005829">
    <property type="term" value="C:cytosol"/>
    <property type="evidence" value="ECO:0007669"/>
    <property type="project" value="TreeGrafter"/>
</dbReference>
<accession>A0A7Y0Y371</accession>
<dbReference type="Gene3D" id="3.20.20.210">
    <property type="match status" value="1"/>
</dbReference>
<comment type="similarity">
    <text evidence="2">Belongs to the uroporphyrinogen decarboxylase family.</text>
</comment>